<name>A0ABR8ZFF5_9FLAO</name>
<dbReference type="RefSeq" id="WP_191737843.1">
    <property type="nucleotide sequence ID" value="NZ_JACYFS010000006.1"/>
</dbReference>
<keyword evidence="2" id="KW-1185">Reference proteome</keyword>
<sequence length="244" mass="28059">MEKLTPQQFSDAASRWSDCRPDMIRIEQLFKQNSVFNLYKSQIEIIKNRNNNDDFCVQIGVTENDELIMIPVPLDAVGYPVSLSEYYYSSFETLNEDLCLTEKLTYTVVKKSVLSTSMRTTDSDSDVFLPIYNKPVLRQEKALDAIESWQNNAFDWFYAEQANEGREIFTKFYVPKEKIFEVQEGVMFISVFGLKFSEIYQKQLPALIFISAPDNLSNQSTAVDSNTFDFAKPCPPNGQIFDLG</sequence>
<dbReference type="Proteomes" id="UP000637299">
    <property type="component" value="Unassembled WGS sequence"/>
</dbReference>
<organism evidence="1 2">
    <name type="scientific">Chryseobacterium caseinilyticum</name>
    <dbReference type="NCBI Taxonomy" id="2771428"/>
    <lineage>
        <taxon>Bacteria</taxon>
        <taxon>Pseudomonadati</taxon>
        <taxon>Bacteroidota</taxon>
        <taxon>Flavobacteriia</taxon>
        <taxon>Flavobacteriales</taxon>
        <taxon>Weeksellaceae</taxon>
        <taxon>Chryseobacterium group</taxon>
        <taxon>Chryseobacterium</taxon>
    </lineage>
</organism>
<comment type="caution">
    <text evidence="1">The sequence shown here is derived from an EMBL/GenBank/DDBJ whole genome shotgun (WGS) entry which is preliminary data.</text>
</comment>
<accession>A0ABR8ZFF5</accession>
<proteinExistence type="predicted"/>
<dbReference type="EMBL" id="JACYFS010000006">
    <property type="protein sequence ID" value="MBD8084035.1"/>
    <property type="molecule type" value="Genomic_DNA"/>
</dbReference>
<gene>
    <name evidence="1" type="ORF">IC610_16615</name>
</gene>
<evidence type="ECO:0000313" key="2">
    <source>
        <dbReference type="Proteomes" id="UP000637299"/>
    </source>
</evidence>
<evidence type="ECO:0000313" key="1">
    <source>
        <dbReference type="EMBL" id="MBD8084035.1"/>
    </source>
</evidence>
<reference evidence="1 2" key="1">
    <citation type="submission" date="2020-09" db="EMBL/GenBank/DDBJ databases">
        <title>Genome seq and assembly of Chryseobacterium sp.</title>
        <authorList>
            <person name="Chhetri G."/>
        </authorList>
    </citation>
    <scope>NUCLEOTIDE SEQUENCE [LARGE SCALE GENOMIC DNA]</scope>
    <source>
        <strain evidence="1 2">GCR10</strain>
    </source>
</reference>
<protein>
    <submittedName>
        <fullName evidence="1">Uncharacterized protein</fullName>
    </submittedName>
</protein>